<name>A0A9E2NPX6_9BACE</name>
<dbReference type="AlphaFoldDB" id="A0A9E2NPX6"/>
<gene>
    <name evidence="1" type="ORF">H9791_11840</name>
</gene>
<keyword evidence="1" id="KW-0378">Hydrolase</keyword>
<reference evidence="1" key="1">
    <citation type="journal article" date="2021" name="PeerJ">
        <title>Extensive microbial diversity within the chicken gut microbiome revealed by metagenomics and culture.</title>
        <authorList>
            <person name="Gilroy R."/>
            <person name="Ravi A."/>
            <person name="Getino M."/>
            <person name="Pursley I."/>
            <person name="Horton D.L."/>
            <person name="Alikhan N.F."/>
            <person name="Baker D."/>
            <person name="Gharbi K."/>
            <person name="Hall N."/>
            <person name="Watson M."/>
            <person name="Adriaenssens E.M."/>
            <person name="Foster-Nyarko E."/>
            <person name="Jarju S."/>
            <person name="Secka A."/>
            <person name="Antonio M."/>
            <person name="Oren A."/>
            <person name="Chaudhuri R.R."/>
            <person name="La Ragione R."/>
            <person name="Hildebrand F."/>
            <person name="Pallen M.J."/>
        </authorList>
    </citation>
    <scope>NUCLEOTIDE SEQUENCE</scope>
    <source>
        <strain evidence="1">B3-3758</strain>
    </source>
</reference>
<dbReference type="EMBL" id="JAHLFO010000164">
    <property type="protein sequence ID" value="MBU3815162.1"/>
    <property type="molecule type" value="Genomic_DNA"/>
</dbReference>
<keyword evidence="1" id="KW-0540">Nuclease</keyword>
<dbReference type="EC" id="3.1.21.-" evidence="1"/>
<evidence type="ECO:0000313" key="1">
    <source>
        <dbReference type="EMBL" id="MBU3815162.1"/>
    </source>
</evidence>
<comment type="caution">
    <text evidence="1">The sequence shown here is derived from an EMBL/GenBank/DDBJ whole genome shotgun (WGS) entry which is preliminary data.</text>
</comment>
<reference evidence="1" key="2">
    <citation type="submission" date="2021-04" db="EMBL/GenBank/DDBJ databases">
        <authorList>
            <person name="Gilroy R."/>
        </authorList>
    </citation>
    <scope>NUCLEOTIDE SEQUENCE</scope>
    <source>
        <strain evidence="1">B3-3758</strain>
    </source>
</reference>
<sequence length="133" mass="15548">MPRGWRQARRAKKPNDSHELYLRLCDHTKSIVQARNLDLDDFHCRFMILENESSDLIGTVEAALIRYYTPVWNSLIDGFGNHDPGKGRYNQAKSEWDILHPGRQWADKCQGESTPLADVEYKVYQYFMKGQND</sequence>
<dbReference type="GO" id="GO:0004519">
    <property type="term" value="F:endonuclease activity"/>
    <property type="evidence" value="ECO:0007669"/>
    <property type="project" value="UniProtKB-KW"/>
</dbReference>
<keyword evidence="1" id="KW-0255">Endonuclease</keyword>
<dbReference type="GO" id="GO:0016787">
    <property type="term" value="F:hydrolase activity"/>
    <property type="evidence" value="ECO:0007669"/>
    <property type="project" value="UniProtKB-KW"/>
</dbReference>
<proteinExistence type="predicted"/>
<evidence type="ECO:0000313" key="2">
    <source>
        <dbReference type="Proteomes" id="UP000824236"/>
    </source>
</evidence>
<protein>
    <submittedName>
        <fullName evidence="1">Eco29kI family restriction endonuclease</fullName>
        <ecNumber evidence="1">3.1.21.-</ecNumber>
    </submittedName>
</protein>
<dbReference type="Pfam" id="PF09517">
    <property type="entry name" value="RE_Eco29kI"/>
    <property type="match status" value="1"/>
</dbReference>
<accession>A0A9E2NPX6</accession>
<dbReference type="InterPro" id="IPR018575">
    <property type="entry name" value="Restrct_endonuc_II_Eco29kI"/>
</dbReference>
<organism evidence="1 2">
    <name type="scientific">Candidatus Bacteroides intestinipullorum</name>
    <dbReference type="NCBI Taxonomy" id="2838471"/>
    <lineage>
        <taxon>Bacteria</taxon>
        <taxon>Pseudomonadati</taxon>
        <taxon>Bacteroidota</taxon>
        <taxon>Bacteroidia</taxon>
        <taxon>Bacteroidales</taxon>
        <taxon>Bacteroidaceae</taxon>
        <taxon>Bacteroides</taxon>
    </lineage>
</organism>
<dbReference type="Proteomes" id="UP000824236">
    <property type="component" value="Unassembled WGS sequence"/>
</dbReference>